<dbReference type="Pfam" id="PF00047">
    <property type="entry name" value="ig"/>
    <property type="match status" value="1"/>
</dbReference>
<dbReference type="PANTHER" id="PTHR23278">
    <property type="entry name" value="SIDESTEP PROTEIN"/>
    <property type="match status" value="1"/>
</dbReference>
<proteinExistence type="predicted"/>
<dbReference type="InterPro" id="IPR036179">
    <property type="entry name" value="Ig-like_dom_sf"/>
</dbReference>
<dbReference type="AlphaFoldDB" id="A0A5B7JEA5"/>
<protein>
    <recommendedName>
        <fullName evidence="1">Ig-like domain-containing protein</fullName>
    </recommendedName>
</protein>
<dbReference type="InterPro" id="IPR013783">
    <property type="entry name" value="Ig-like_fold"/>
</dbReference>
<keyword evidence="3" id="KW-1185">Reference proteome</keyword>
<dbReference type="Proteomes" id="UP000324222">
    <property type="component" value="Unassembled WGS sequence"/>
</dbReference>
<dbReference type="Gene3D" id="2.60.40.10">
    <property type="entry name" value="Immunoglobulins"/>
    <property type="match status" value="1"/>
</dbReference>
<accession>A0A5B7JEA5</accession>
<dbReference type="PANTHER" id="PTHR23278:SF19">
    <property type="entry name" value="OBSCURIN"/>
    <property type="match status" value="1"/>
</dbReference>
<dbReference type="PROSITE" id="PS50835">
    <property type="entry name" value="IG_LIKE"/>
    <property type="match status" value="1"/>
</dbReference>
<reference evidence="2 3" key="1">
    <citation type="submission" date="2019-05" db="EMBL/GenBank/DDBJ databases">
        <title>Another draft genome of Portunus trituberculatus and its Hox gene families provides insights of decapod evolution.</title>
        <authorList>
            <person name="Jeong J.-H."/>
            <person name="Song I."/>
            <person name="Kim S."/>
            <person name="Choi T."/>
            <person name="Kim D."/>
            <person name="Ryu S."/>
            <person name="Kim W."/>
        </authorList>
    </citation>
    <scope>NUCLEOTIDE SEQUENCE [LARGE SCALE GENOMIC DNA]</scope>
    <source>
        <tissue evidence="2">Muscle</tissue>
    </source>
</reference>
<organism evidence="2 3">
    <name type="scientific">Portunus trituberculatus</name>
    <name type="common">Swimming crab</name>
    <name type="synonym">Neptunus trituberculatus</name>
    <dbReference type="NCBI Taxonomy" id="210409"/>
    <lineage>
        <taxon>Eukaryota</taxon>
        <taxon>Metazoa</taxon>
        <taxon>Ecdysozoa</taxon>
        <taxon>Arthropoda</taxon>
        <taxon>Crustacea</taxon>
        <taxon>Multicrustacea</taxon>
        <taxon>Malacostraca</taxon>
        <taxon>Eumalacostraca</taxon>
        <taxon>Eucarida</taxon>
        <taxon>Decapoda</taxon>
        <taxon>Pleocyemata</taxon>
        <taxon>Brachyura</taxon>
        <taxon>Eubrachyura</taxon>
        <taxon>Portunoidea</taxon>
        <taxon>Portunidae</taxon>
        <taxon>Portuninae</taxon>
        <taxon>Portunus</taxon>
    </lineage>
</organism>
<dbReference type="InterPro" id="IPR013151">
    <property type="entry name" value="Immunoglobulin_dom"/>
</dbReference>
<sequence length="86" mass="9968">MHWSALGERAHFNLTSTPTGLHIIRVEPQDHGEYRCRVDFRRSPTRNLQVKLLVVGKCPEPRGRWRVCFISPFLFPSCCVLSCPLF</sequence>
<evidence type="ECO:0000313" key="2">
    <source>
        <dbReference type="EMBL" id="MPC92683.1"/>
    </source>
</evidence>
<dbReference type="EMBL" id="VSRR010092142">
    <property type="protein sequence ID" value="MPC92683.1"/>
    <property type="molecule type" value="Genomic_DNA"/>
</dbReference>
<dbReference type="InterPro" id="IPR007110">
    <property type="entry name" value="Ig-like_dom"/>
</dbReference>
<dbReference type="OrthoDB" id="6360979at2759"/>
<evidence type="ECO:0000313" key="3">
    <source>
        <dbReference type="Proteomes" id="UP000324222"/>
    </source>
</evidence>
<dbReference type="SUPFAM" id="SSF48726">
    <property type="entry name" value="Immunoglobulin"/>
    <property type="match status" value="1"/>
</dbReference>
<feature type="domain" description="Ig-like" evidence="1">
    <location>
        <begin position="1"/>
        <end position="49"/>
    </location>
</feature>
<name>A0A5B7JEA5_PORTR</name>
<comment type="caution">
    <text evidence="2">The sequence shown here is derived from an EMBL/GenBank/DDBJ whole genome shotgun (WGS) entry which is preliminary data.</text>
</comment>
<gene>
    <name evidence="2" type="ORF">E2C01_087787</name>
</gene>
<evidence type="ECO:0000259" key="1">
    <source>
        <dbReference type="PROSITE" id="PS50835"/>
    </source>
</evidence>